<keyword evidence="3" id="KW-1185">Reference proteome</keyword>
<feature type="transmembrane region" description="Helical" evidence="1">
    <location>
        <begin position="31"/>
        <end position="49"/>
    </location>
</feature>
<dbReference type="Proteomes" id="UP000016638">
    <property type="component" value="Unassembled WGS sequence"/>
</dbReference>
<evidence type="ECO:0000313" key="3">
    <source>
        <dbReference type="Proteomes" id="UP000016638"/>
    </source>
</evidence>
<organism evidence="2 3">
    <name type="scientific">Olsenella profusa F0195</name>
    <dbReference type="NCBI Taxonomy" id="1125712"/>
    <lineage>
        <taxon>Bacteria</taxon>
        <taxon>Bacillati</taxon>
        <taxon>Actinomycetota</taxon>
        <taxon>Coriobacteriia</taxon>
        <taxon>Coriobacteriales</taxon>
        <taxon>Atopobiaceae</taxon>
        <taxon>Olsenella</taxon>
    </lineage>
</organism>
<accession>U2T9Z8</accession>
<evidence type="ECO:0000313" key="2">
    <source>
        <dbReference type="EMBL" id="ERL09849.1"/>
    </source>
</evidence>
<keyword evidence="1" id="KW-1133">Transmembrane helix</keyword>
<sequence length="206" mass="22652">MVTPLSYDVHMDSAGLKDLLRSSVGSLMRRWLVLVGDVILVVLGIACMRRPPVMLSTRRSVVDEWLRYHGARDVSAAPLNELSCTYRVTLSEHGFTESMADGSSRNVPWLTLKDKPVRGDDGIYFLRDGGLNGSALYNFIGINWAFRDEGVVGTLFVPTSAVGANPDLVQSIRAAIRESRAKYRNGKGEAPDPALRAWVAEATSRE</sequence>
<dbReference type="eggNOG" id="ENOG5031V1M">
    <property type="taxonomic scope" value="Bacteria"/>
</dbReference>
<name>U2T9Z8_9ACTN</name>
<keyword evidence="1" id="KW-0472">Membrane</keyword>
<keyword evidence="1" id="KW-0812">Transmembrane</keyword>
<dbReference type="STRING" id="1125712.HMPREF1316_1572"/>
<dbReference type="AlphaFoldDB" id="U2T9Z8"/>
<dbReference type="EMBL" id="AWEZ01000020">
    <property type="protein sequence ID" value="ERL09849.1"/>
    <property type="molecule type" value="Genomic_DNA"/>
</dbReference>
<protein>
    <submittedName>
        <fullName evidence="2">Uncharacterized protein</fullName>
    </submittedName>
</protein>
<reference evidence="2 3" key="1">
    <citation type="submission" date="2013-08" db="EMBL/GenBank/DDBJ databases">
        <authorList>
            <person name="Durkin A.S."/>
            <person name="Haft D.R."/>
            <person name="McCorrison J."/>
            <person name="Torralba M."/>
            <person name="Gillis M."/>
            <person name="Haft D.H."/>
            <person name="Methe B."/>
            <person name="Sutton G."/>
            <person name="Nelson K.E."/>
        </authorList>
    </citation>
    <scope>NUCLEOTIDE SEQUENCE [LARGE SCALE GENOMIC DNA]</scope>
    <source>
        <strain evidence="2 3">F0195</strain>
    </source>
</reference>
<evidence type="ECO:0000256" key="1">
    <source>
        <dbReference type="SAM" id="Phobius"/>
    </source>
</evidence>
<comment type="caution">
    <text evidence="2">The sequence shown here is derived from an EMBL/GenBank/DDBJ whole genome shotgun (WGS) entry which is preliminary data.</text>
</comment>
<dbReference type="PATRIC" id="fig|1125712.3.peg.631"/>
<proteinExistence type="predicted"/>
<gene>
    <name evidence="2" type="ORF">HMPREF1316_1572</name>
</gene>